<organism evidence="1 2">
    <name type="scientific">Gymnopus androsaceus JB14</name>
    <dbReference type="NCBI Taxonomy" id="1447944"/>
    <lineage>
        <taxon>Eukaryota</taxon>
        <taxon>Fungi</taxon>
        <taxon>Dikarya</taxon>
        <taxon>Basidiomycota</taxon>
        <taxon>Agaricomycotina</taxon>
        <taxon>Agaricomycetes</taxon>
        <taxon>Agaricomycetidae</taxon>
        <taxon>Agaricales</taxon>
        <taxon>Marasmiineae</taxon>
        <taxon>Omphalotaceae</taxon>
        <taxon>Gymnopus</taxon>
    </lineage>
</organism>
<name>A0A6A4GEI3_9AGAR</name>
<protein>
    <submittedName>
        <fullName evidence="1">Uncharacterized protein</fullName>
    </submittedName>
</protein>
<accession>A0A6A4GEI3</accession>
<reference evidence="1" key="1">
    <citation type="journal article" date="2019" name="Environ. Microbiol.">
        <title>Fungal ecological strategies reflected in gene transcription - a case study of two litter decomposers.</title>
        <authorList>
            <person name="Barbi F."/>
            <person name="Kohler A."/>
            <person name="Barry K."/>
            <person name="Baskaran P."/>
            <person name="Daum C."/>
            <person name="Fauchery L."/>
            <person name="Ihrmark K."/>
            <person name="Kuo A."/>
            <person name="LaButti K."/>
            <person name="Lipzen A."/>
            <person name="Morin E."/>
            <person name="Grigoriev I.V."/>
            <person name="Henrissat B."/>
            <person name="Lindahl B."/>
            <person name="Martin F."/>
        </authorList>
    </citation>
    <scope>NUCLEOTIDE SEQUENCE</scope>
    <source>
        <strain evidence="1">JB14</strain>
    </source>
</reference>
<evidence type="ECO:0000313" key="2">
    <source>
        <dbReference type="Proteomes" id="UP000799118"/>
    </source>
</evidence>
<proteinExistence type="predicted"/>
<sequence length="215" mass="24473">MDRHHPMRNTLLALKTWDSEGSQDSEGSNHGLAFYFLPTLVSPRDAAGVLVPALNILDHVNLQCQHLRPPRIFTDPDVPEQVYAVCASRGATRCDYFICVSDIYLRIFLLGDRLHSHPEFFNHDLLALRTWHLDGEYLAIYPKNADGVPVPPLNILAHEDLQCEHIWPPRIFTDPDFPEQVYAVCASHRATRCDYLICISDIHLRASIFGDLLSF</sequence>
<keyword evidence="2" id="KW-1185">Reference proteome</keyword>
<evidence type="ECO:0000313" key="1">
    <source>
        <dbReference type="EMBL" id="KAE9383850.1"/>
    </source>
</evidence>
<dbReference type="EMBL" id="ML770306">
    <property type="protein sequence ID" value="KAE9383850.1"/>
    <property type="molecule type" value="Genomic_DNA"/>
</dbReference>
<gene>
    <name evidence="1" type="ORF">BT96DRAFT_1008711</name>
</gene>
<dbReference type="Proteomes" id="UP000799118">
    <property type="component" value="Unassembled WGS sequence"/>
</dbReference>
<dbReference type="AlphaFoldDB" id="A0A6A4GEI3"/>